<reference evidence="1" key="1">
    <citation type="journal article" date="2015" name="Nature">
        <title>Complex archaea that bridge the gap between prokaryotes and eukaryotes.</title>
        <authorList>
            <person name="Spang A."/>
            <person name="Saw J.H."/>
            <person name="Jorgensen S.L."/>
            <person name="Zaremba-Niedzwiedzka K."/>
            <person name="Martijn J."/>
            <person name="Lind A.E."/>
            <person name="van Eijk R."/>
            <person name="Schleper C."/>
            <person name="Guy L."/>
            <person name="Ettema T.J."/>
        </authorList>
    </citation>
    <scope>NUCLEOTIDE SEQUENCE</scope>
</reference>
<sequence length="163" mass="19247">MLSKIDITGLRYGRLVVLKENRRIKDEPLKWLCQCDCGNTVSLRAIDLKSQNTQSCGCFRRETTSKTFMTHGNTKNYTNTPEYAAWKRAKKRCYNRNDKSYKYYGGRGITMCKEWLNSFEQFLKDMGKRPDGLTLERVNNDGNYEASNCKWAIWKEQRNNRRD</sequence>
<dbReference type="AlphaFoldDB" id="A0A0F9IQG0"/>
<protein>
    <recommendedName>
        <fullName evidence="2">AP2/ERF domain-containing protein</fullName>
    </recommendedName>
</protein>
<accession>A0A0F9IQG0</accession>
<evidence type="ECO:0008006" key="2">
    <source>
        <dbReference type="Google" id="ProtNLM"/>
    </source>
</evidence>
<dbReference type="EMBL" id="LAZR01020296">
    <property type="protein sequence ID" value="KKL89402.1"/>
    <property type="molecule type" value="Genomic_DNA"/>
</dbReference>
<gene>
    <name evidence="1" type="ORF">LCGC14_1915050</name>
</gene>
<proteinExistence type="predicted"/>
<evidence type="ECO:0000313" key="1">
    <source>
        <dbReference type="EMBL" id="KKL89402.1"/>
    </source>
</evidence>
<comment type="caution">
    <text evidence="1">The sequence shown here is derived from an EMBL/GenBank/DDBJ whole genome shotgun (WGS) entry which is preliminary data.</text>
</comment>
<name>A0A0F9IQG0_9ZZZZ</name>
<organism evidence="1">
    <name type="scientific">marine sediment metagenome</name>
    <dbReference type="NCBI Taxonomy" id="412755"/>
    <lineage>
        <taxon>unclassified sequences</taxon>
        <taxon>metagenomes</taxon>
        <taxon>ecological metagenomes</taxon>
    </lineage>
</organism>